<evidence type="ECO:0000313" key="2">
    <source>
        <dbReference type="EMBL" id="KXB57087.1"/>
    </source>
</evidence>
<sequence>MSKKFKINVNTKFKNNKIIVKQHNNEKKYILSAEKIYPFLIELSIQTYNGIIKKDKYNKFKQINKYLEFINDSIKHIDKKNKITIIDFGCGKSYLTFSLYYYLTDILNLDVDIFGIDLKKEVIDNCNNIAKKLNYNNLKFIYSDISNFNISQKIDIVISLHACDIATDIAILKAIKWKANSILAVPCCHKEVNKQINRNYLPIMLKHNIIKEKFSTLFTDSIRSEILDACSYKSDIVEFISEENTPKNILIRAYKRDKFIDFDKINKIEQYLKSLDITMYLIDNIKKEMKN</sequence>
<dbReference type="EMBL" id="LSDB01000052">
    <property type="protein sequence ID" value="KXB57087.1"/>
    <property type="molecule type" value="Genomic_DNA"/>
</dbReference>
<dbReference type="InterPro" id="IPR025714">
    <property type="entry name" value="Methyltranfer_dom"/>
</dbReference>
<comment type="caution">
    <text evidence="2">The sequence shown here is derived from an EMBL/GenBank/DDBJ whole genome shotgun (WGS) entry which is preliminary data.</text>
</comment>
<gene>
    <name evidence="2" type="ORF">HMPREF1871_00998</name>
</gene>
<evidence type="ECO:0000259" key="1">
    <source>
        <dbReference type="Pfam" id="PF13679"/>
    </source>
</evidence>
<dbReference type="CDD" id="cd02440">
    <property type="entry name" value="AdoMet_MTases"/>
    <property type="match status" value="1"/>
</dbReference>
<keyword evidence="3" id="KW-1185">Reference proteome</keyword>
<dbReference type="InterPro" id="IPR029063">
    <property type="entry name" value="SAM-dependent_MTases_sf"/>
</dbReference>
<dbReference type="Gene3D" id="3.40.50.150">
    <property type="entry name" value="Vaccinia Virus protein VP39"/>
    <property type="match status" value="1"/>
</dbReference>
<dbReference type="Pfam" id="PF13679">
    <property type="entry name" value="Methyltransf_32"/>
    <property type="match status" value="1"/>
</dbReference>
<evidence type="ECO:0000313" key="3">
    <source>
        <dbReference type="Proteomes" id="UP000070467"/>
    </source>
</evidence>
<reference evidence="2 3" key="1">
    <citation type="submission" date="2016-01" db="EMBL/GenBank/DDBJ databases">
        <authorList>
            <person name="Mitreva M."/>
            <person name="Pepin K.H."/>
            <person name="Mihindukulasuriya K.A."/>
            <person name="Fulton R."/>
            <person name="Fronick C."/>
            <person name="O'Laughlin M."/>
            <person name="Miner T."/>
            <person name="Herter B."/>
            <person name="Rosa B.A."/>
            <person name="Cordes M."/>
            <person name="Tomlinson C."/>
            <person name="Wollam A."/>
            <person name="Palsikar V.B."/>
            <person name="Mardis E.R."/>
            <person name="Wilson R.K."/>
        </authorList>
    </citation>
    <scope>NUCLEOTIDE SEQUENCE [LARGE SCALE GENOMIC DNA]</scope>
    <source>
        <strain evidence="2 3">KA00071</strain>
    </source>
</reference>
<organism evidence="2 3">
    <name type="scientific">Gemelliphila asaccharolytica</name>
    <dbReference type="NCBI Taxonomy" id="502393"/>
    <lineage>
        <taxon>Bacteria</taxon>
        <taxon>Bacillati</taxon>
        <taxon>Bacillota</taxon>
        <taxon>Bacilli</taxon>
        <taxon>Bacillales</taxon>
        <taxon>Gemellaceae</taxon>
        <taxon>Gemelliphila</taxon>
    </lineage>
</organism>
<dbReference type="PANTHER" id="PTHR13369">
    <property type="match status" value="1"/>
</dbReference>
<dbReference type="SUPFAM" id="SSF53335">
    <property type="entry name" value="S-adenosyl-L-methionine-dependent methyltransferases"/>
    <property type="match status" value="1"/>
</dbReference>
<name>A0ABR5TL37_9BACL</name>
<dbReference type="PANTHER" id="PTHR13369:SF3">
    <property type="entry name" value="METHYLTRANSFERASE DOMAIN-CONTAINING PROTEIN"/>
    <property type="match status" value="1"/>
</dbReference>
<protein>
    <recommendedName>
        <fullName evidence="1">Methyltransferase domain-containing protein</fullName>
    </recommendedName>
</protein>
<feature type="domain" description="Methyltransferase" evidence="1">
    <location>
        <begin position="59"/>
        <end position="195"/>
    </location>
</feature>
<dbReference type="Proteomes" id="UP000070467">
    <property type="component" value="Unassembled WGS sequence"/>
</dbReference>
<proteinExistence type="predicted"/>
<accession>A0ABR5TL37</accession>